<evidence type="ECO:0000259" key="4">
    <source>
        <dbReference type="Pfam" id="PF08614"/>
    </source>
</evidence>
<dbReference type="Pfam" id="PF08614">
    <property type="entry name" value="ATG16"/>
    <property type="match status" value="1"/>
</dbReference>
<dbReference type="GO" id="GO:0043495">
    <property type="term" value="F:protein-membrane adaptor activity"/>
    <property type="evidence" value="ECO:0007669"/>
    <property type="project" value="TreeGrafter"/>
</dbReference>
<feature type="domain" description="Autophagy-related protein 16" evidence="4">
    <location>
        <begin position="9"/>
        <end position="204"/>
    </location>
</feature>
<protein>
    <recommendedName>
        <fullName evidence="4">Autophagy-related protein 16 domain-containing protein</fullName>
    </recommendedName>
</protein>
<dbReference type="PANTHER" id="PTHR19878:SF8">
    <property type="entry name" value="AUTOPHAGY-RELATED 16, ISOFORM F"/>
    <property type="match status" value="1"/>
</dbReference>
<dbReference type="CDD" id="cd22887">
    <property type="entry name" value="Atg16_CCD"/>
    <property type="match status" value="1"/>
</dbReference>
<dbReference type="GO" id="GO:0000421">
    <property type="term" value="C:autophagosome membrane"/>
    <property type="evidence" value="ECO:0007669"/>
    <property type="project" value="TreeGrafter"/>
</dbReference>
<accession>A0A067MVT6</accession>
<dbReference type="AlphaFoldDB" id="A0A067MVT6"/>
<keyword evidence="6" id="KW-1185">Reference proteome</keyword>
<evidence type="ECO:0000256" key="3">
    <source>
        <dbReference type="SAM" id="MobiDB-lite"/>
    </source>
</evidence>
<evidence type="ECO:0000256" key="1">
    <source>
        <dbReference type="ARBA" id="ARBA00005331"/>
    </source>
</evidence>
<dbReference type="STRING" id="930990.A0A067MVT6"/>
<keyword evidence="2" id="KW-0175">Coiled coil</keyword>
<dbReference type="PANTHER" id="PTHR19878">
    <property type="entry name" value="AUTOPHAGY PROTEIN 16-LIKE"/>
    <property type="match status" value="1"/>
</dbReference>
<dbReference type="GO" id="GO:0034045">
    <property type="term" value="C:phagophore assembly site membrane"/>
    <property type="evidence" value="ECO:0007669"/>
    <property type="project" value="TreeGrafter"/>
</dbReference>
<dbReference type="GO" id="GO:0034274">
    <property type="term" value="C:Atg12-Atg5-Atg16 complex"/>
    <property type="evidence" value="ECO:0007669"/>
    <property type="project" value="TreeGrafter"/>
</dbReference>
<dbReference type="GO" id="GO:0000045">
    <property type="term" value="P:autophagosome assembly"/>
    <property type="evidence" value="ECO:0007669"/>
    <property type="project" value="InterPro"/>
</dbReference>
<dbReference type="EMBL" id="KL198018">
    <property type="protein sequence ID" value="KDQ19729.1"/>
    <property type="molecule type" value="Genomic_DNA"/>
</dbReference>
<name>A0A067MVT6_BOTB1</name>
<dbReference type="InParanoid" id="A0A067MVT6"/>
<feature type="region of interest" description="Disordered" evidence="3">
    <location>
        <begin position="221"/>
        <end position="263"/>
    </location>
</feature>
<dbReference type="OrthoDB" id="8949486at2759"/>
<dbReference type="InterPro" id="IPR045160">
    <property type="entry name" value="ATG16"/>
</dbReference>
<dbReference type="Proteomes" id="UP000027195">
    <property type="component" value="Unassembled WGS sequence"/>
</dbReference>
<organism evidence="5 6">
    <name type="scientific">Botryobasidium botryosum (strain FD-172 SS1)</name>
    <dbReference type="NCBI Taxonomy" id="930990"/>
    <lineage>
        <taxon>Eukaryota</taxon>
        <taxon>Fungi</taxon>
        <taxon>Dikarya</taxon>
        <taxon>Basidiomycota</taxon>
        <taxon>Agaricomycotina</taxon>
        <taxon>Agaricomycetes</taxon>
        <taxon>Cantharellales</taxon>
        <taxon>Botryobasidiaceae</taxon>
        <taxon>Botryobasidium</taxon>
    </lineage>
</organism>
<feature type="coiled-coil region" evidence="2">
    <location>
        <begin position="80"/>
        <end position="184"/>
    </location>
</feature>
<reference evidence="6" key="1">
    <citation type="journal article" date="2014" name="Proc. Natl. Acad. Sci. U.S.A.">
        <title>Extensive sampling of basidiomycete genomes demonstrates inadequacy of the white-rot/brown-rot paradigm for wood decay fungi.</title>
        <authorList>
            <person name="Riley R."/>
            <person name="Salamov A.A."/>
            <person name="Brown D.W."/>
            <person name="Nagy L.G."/>
            <person name="Floudas D."/>
            <person name="Held B.W."/>
            <person name="Levasseur A."/>
            <person name="Lombard V."/>
            <person name="Morin E."/>
            <person name="Otillar R."/>
            <person name="Lindquist E.A."/>
            <person name="Sun H."/>
            <person name="LaButti K.M."/>
            <person name="Schmutz J."/>
            <person name="Jabbour D."/>
            <person name="Luo H."/>
            <person name="Baker S.E."/>
            <person name="Pisabarro A.G."/>
            <person name="Walton J.D."/>
            <person name="Blanchette R.A."/>
            <person name="Henrissat B."/>
            <person name="Martin F."/>
            <person name="Cullen D."/>
            <person name="Hibbett D.S."/>
            <person name="Grigoriev I.V."/>
        </authorList>
    </citation>
    <scope>NUCLEOTIDE SEQUENCE [LARGE SCALE GENOMIC DNA]</scope>
    <source>
        <strain evidence="6">FD-172 SS1</strain>
    </source>
</reference>
<dbReference type="HOGENOM" id="CLU_081023_1_1_1"/>
<proteinExistence type="inferred from homology"/>
<evidence type="ECO:0000313" key="5">
    <source>
        <dbReference type="EMBL" id="KDQ19729.1"/>
    </source>
</evidence>
<dbReference type="Gene3D" id="1.20.5.170">
    <property type="match status" value="1"/>
</dbReference>
<dbReference type="InterPro" id="IPR013923">
    <property type="entry name" value="Autophagy-rel_prot_16_dom"/>
</dbReference>
<comment type="similarity">
    <text evidence="1">Belongs to the ATG16 family.</text>
</comment>
<evidence type="ECO:0000256" key="2">
    <source>
        <dbReference type="SAM" id="Coils"/>
    </source>
</evidence>
<sequence length="263" mass="29139">MASASWQEELRQRLVERNTRESAYAGIIDNYRKLAQQTRLLKERNQQLLRAVNSARTNPGGSGGGGSNPEESNAVRSAYISSLESQISSLRDEMAAVYKTQGQNAQRLLAMNETLREKEDVARAEAESLRKAREEISVLRRKVDQHNELMAEKDRGIQVLHDEVQSLNLELNQVTARNEALSIDNASLLQRWLDHVNDAASKMNAANMFYEDMVTRGWQNKEDAAKADGGSGKGSANGDDPFLIPAKNQNHHLGEGLSLGPNG</sequence>
<gene>
    <name evidence="5" type="ORF">BOTBODRAFT_62158</name>
</gene>
<evidence type="ECO:0000313" key="6">
    <source>
        <dbReference type="Proteomes" id="UP000027195"/>
    </source>
</evidence>